<name>A0AAQ3LX32_9PEZI</name>
<dbReference type="PANTHER" id="PTHR43591">
    <property type="entry name" value="METHYLTRANSFERASE"/>
    <property type="match status" value="1"/>
</dbReference>
<dbReference type="InterPro" id="IPR029063">
    <property type="entry name" value="SAM-dependent_MTases_sf"/>
</dbReference>
<dbReference type="PANTHER" id="PTHR43591:SF24">
    <property type="entry name" value="2-METHOXY-6-POLYPRENYL-1,4-BENZOQUINOL METHYLASE, MITOCHONDRIAL"/>
    <property type="match status" value="1"/>
</dbReference>
<dbReference type="GO" id="GO:0008168">
    <property type="term" value="F:methyltransferase activity"/>
    <property type="evidence" value="ECO:0007669"/>
    <property type="project" value="TreeGrafter"/>
</dbReference>
<dbReference type="EMBL" id="CP138580">
    <property type="protein sequence ID" value="WPG97566.1"/>
    <property type="molecule type" value="Genomic_DNA"/>
</dbReference>
<feature type="region of interest" description="Disordered" evidence="1">
    <location>
        <begin position="98"/>
        <end position="127"/>
    </location>
</feature>
<dbReference type="Pfam" id="PF13489">
    <property type="entry name" value="Methyltransf_23"/>
    <property type="match status" value="1"/>
</dbReference>
<evidence type="ECO:0008006" key="4">
    <source>
        <dbReference type="Google" id="ProtNLM"/>
    </source>
</evidence>
<dbReference type="AlphaFoldDB" id="A0AAQ3LX32"/>
<dbReference type="CDD" id="cd02440">
    <property type="entry name" value="AdoMet_MTases"/>
    <property type="match status" value="1"/>
</dbReference>
<keyword evidence="3" id="KW-1185">Reference proteome</keyword>
<feature type="compositionally biased region" description="Basic and acidic residues" evidence="1">
    <location>
        <begin position="23"/>
        <end position="43"/>
    </location>
</feature>
<feature type="compositionally biased region" description="Basic and acidic residues" evidence="1">
    <location>
        <begin position="1"/>
        <end position="14"/>
    </location>
</feature>
<gene>
    <name evidence="2" type="ORF">R9X50_00034300</name>
</gene>
<proteinExistence type="predicted"/>
<dbReference type="Proteomes" id="UP001303373">
    <property type="component" value="Chromosome 1"/>
</dbReference>
<evidence type="ECO:0000313" key="3">
    <source>
        <dbReference type="Proteomes" id="UP001303373"/>
    </source>
</evidence>
<evidence type="ECO:0000313" key="2">
    <source>
        <dbReference type="EMBL" id="WPG97566.1"/>
    </source>
</evidence>
<protein>
    <recommendedName>
        <fullName evidence="4">Methyltransferase</fullName>
    </recommendedName>
</protein>
<organism evidence="2 3">
    <name type="scientific">Acrodontium crateriforme</name>
    <dbReference type="NCBI Taxonomy" id="150365"/>
    <lineage>
        <taxon>Eukaryota</taxon>
        <taxon>Fungi</taxon>
        <taxon>Dikarya</taxon>
        <taxon>Ascomycota</taxon>
        <taxon>Pezizomycotina</taxon>
        <taxon>Dothideomycetes</taxon>
        <taxon>Dothideomycetidae</taxon>
        <taxon>Mycosphaerellales</taxon>
        <taxon>Teratosphaeriaceae</taxon>
        <taxon>Acrodontium</taxon>
    </lineage>
</organism>
<dbReference type="Gene3D" id="3.40.50.150">
    <property type="entry name" value="Vaccinia Virus protein VP39"/>
    <property type="match status" value="1"/>
</dbReference>
<sequence length="426" mass="48048">MGDSKDAQGAKAEAHASPSAAPTRDDGIARVINHDARPDESSLEKQAPTPFGQNDNAPQSAAYHGYADTNNIAFGSSEETPDRERAAEFTEHSFIPAQLAEEQDLEVDESDSDSALGSDTHSTTTSLSESIYNYRKEHGRTYHAYKDGKYIFPNDERESDRLDLQHKLFELTFGDRLFWAPLNDPKRCIDIGTGTGIWAMDFADQFPTCEVTGIDLSPGQPDTVPPNLRFIIDDAEDPWMYDQPFDYIHARLMAGCFADWPHFFQQAYENLEPGGWIEVQDYGLPVKSIDGTADNTDLMRWGELLCEAARILGRPMGSDVSDYYVQWMQEAGFVDIEQKMFMWPTNTWPKDPLMKLLGNWNRVNILEGLEGFCLALLTRALGWQKEEVDIFVAKVSKDLSDKKIHAYFPMPVVFGRKPRADEIASY</sequence>
<feature type="compositionally biased region" description="Polar residues" evidence="1">
    <location>
        <begin position="113"/>
        <end position="127"/>
    </location>
</feature>
<feature type="region of interest" description="Disordered" evidence="1">
    <location>
        <begin position="1"/>
        <end position="65"/>
    </location>
</feature>
<feature type="compositionally biased region" description="Acidic residues" evidence="1">
    <location>
        <begin position="101"/>
        <end position="112"/>
    </location>
</feature>
<evidence type="ECO:0000256" key="1">
    <source>
        <dbReference type="SAM" id="MobiDB-lite"/>
    </source>
</evidence>
<accession>A0AAQ3LX32</accession>
<reference evidence="2 3" key="1">
    <citation type="submission" date="2023-11" db="EMBL/GenBank/DDBJ databases">
        <title>An acidophilic fungus is an integral part of prey digestion in a carnivorous sundew plant.</title>
        <authorList>
            <person name="Tsai I.J."/>
        </authorList>
    </citation>
    <scope>NUCLEOTIDE SEQUENCE [LARGE SCALE GENOMIC DNA]</scope>
    <source>
        <strain evidence="2">169a</strain>
    </source>
</reference>
<dbReference type="SUPFAM" id="SSF53335">
    <property type="entry name" value="S-adenosyl-L-methionine-dependent methyltransferases"/>
    <property type="match status" value="1"/>
</dbReference>